<dbReference type="SMART" id="SM00851">
    <property type="entry name" value="MGS"/>
    <property type="match status" value="1"/>
</dbReference>
<dbReference type="GO" id="GO:0004088">
    <property type="term" value="F:carbamoyl-phosphate synthase (glutamine-hydrolyzing) activity"/>
    <property type="evidence" value="ECO:0007669"/>
    <property type="project" value="TreeGrafter"/>
</dbReference>
<dbReference type="InterPro" id="IPR011607">
    <property type="entry name" value="MGS-like_dom"/>
</dbReference>
<accession>A0A6G6BRN8</accession>
<dbReference type="PROSITE" id="PS50975">
    <property type="entry name" value="ATP_GRASP"/>
    <property type="match status" value="2"/>
</dbReference>
<dbReference type="InterPro" id="IPR036897">
    <property type="entry name" value="CarbamoylP_synth_lsu_oligo_sf"/>
</dbReference>
<dbReference type="NCBIfam" id="TIGR01369">
    <property type="entry name" value="CPSaseII_lrg"/>
    <property type="match status" value="1"/>
</dbReference>
<evidence type="ECO:0000256" key="9">
    <source>
        <dbReference type="ARBA" id="ARBA00022741"/>
    </source>
</evidence>
<dbReference type="PROSITE" id="PS00867">
    <property type="entry name" value="CPSASE_2"/>
    <property type="match status" value="2"/>
</dbReference>
<feature type="domain" description="MGS-like" evidence="17">
    <location>
        <begin position="941"/>
        <end position="1078"/>
    </location>
</feature>
<dbReference type="PANTHER" id="PTHR11405:SF53">
    <property type="entry name" value="CARBAMOYL-PHOSPHATE SYNTHASE [AMMONIA], MITOCHONDRIAL"/>
    <property type="match status" value="1"/>
</dbReference>
<protein>
    <submittedName>
        <fullName evidence="18">Carbamoyl-phosphate synthate large chain</fullName>
    </submittedName>
</protein>
<organism evidence="18">
    <name type="scientific">Blattabacterium sp.</name>
    <name type="common">Phyllodromica sp.</name>
    <dbReference type="NCBI Taxonomy" id="2712825"/>
    <lineage>
        <taxon>Bacteria</taxon>
        <taxon>Pseudomonadati</taxon>
        <taxon>Bacteroidota</taxon>
        <taxon>Flavobacteriia</taxon>
        <taxon>Flavobacteriales</taxon>
        <taxon>Blattabacteriaceae</taxon>
        <taxon>Blattabacterium</taxon>
    </lineage>
</organism>
<dbReference type="FunFam" id="3.30.1490.20:FF:000001">
    <property type="entry name" value="Carbamoyl-phosphate synthase large chain"/>
    <property type="match status" value="1"/>
</dbReference>
<dbReference type="Pfam" id="PF25596">
    <property type="entry name" value="CPSase_L_D1"/>
    <property type="match status" value="2"/>
</dbReference>
<name>A0A6G6BRN8_9FLAO</name>
<keyword evidence="8" id="KW-0677">Repeat</keyword>
<dbReference type="GO" id="GO:0006526">
    <property type="term" value="P:L-arginine biosynthetic process"/>
    <property type="evidence" value="ECO:0007669"/>
    <property type="project" value="UniProtKB-KW"/>
</dbReference>
<dbReference type="GO" id="GO:0006541">
    <property type="term" value="P:glutamine metabolic process"/>
    <property type="evidence" value="ECO:0007669"/>
    <property type="project" value="TreeGrafter"/>
</dbReference>
<evidence type="ECO:0000256" key="14">
    <source>
        <dbReference type="ARBA" id="ARBA00047359"/>
    </source>
</evidence>
<dbReference type="EMBL" id="MN040911">
    <property type="protein sequence ID" value="QID54891.1"/>
    <property type="molecule type" value="Genomic_DNA"/>
</dbReference>
<evidence type="ECO:0000256" key="3">
    <source>
        <dbReference type="ARBA" id="ARBA00009799"/>
    </source>
</evidence>
<dbReference type="InterPro" id="IPR016185">
    <property type="entry name" value="PreATP-grasp_dom_sf"/>
</dbReference>
<dbReference type="PROSITE" id="PS00866">
    <property type="entry name" value="CPSASE_1"/>
    <property type="match status" value="1"/>
</dbReference>
<dbReference type="SUPFAM" id="SSF52440">
    <property type="entry name" value="PreATP-grasp domain"/>
    <property type="match status" value="2"/>
</dbReference>
<keyword evidence="12" id="KW-0665">Pyrimidine biosynthesis</keyword>
<dbReference type="InterPro" id="IPR011761">
    <property type="entry name" value="ATP-grasp"/>
</dbReference>
<dbReference type="GO" id="GO:0005737">
    <property type="term" value="C:cytoplasm"/>
    <property type="evidence" value="ECO:0007669"/>
    <property type="project" value="TreeGrafter"/>
</dbReference>
<dbReference type="PANTHER" id="PTHR11405">
    <property type="entry name" value="CARBAMOYLTRANSFERASE FAMILY MEMBER"/>
    <property type="match status" value="1"/>
</dbReference>
<sequence>MKIEKVLILGSGALKIGEAGEFDYSGTQALKALKEEGVYTILINPNIATVQTSKEIADKVYFLPLNSFFIESVIDKEKPEGILLSFGGQTALNCGIKLFKEGIIKKYKIKVLGTPIQSIIDSEDRELFRNKLTDINIKTAKSFVVHSIDDAIYYSLEIGFPIIIRSAYTLGGLGSGLANSVNDLKRIVGKAFSYSSQVIVEEYLEGWKEIEYEIVRDKYDNCISVCNMENFDPIGIHTGESIVVAPSQTLTNYEYYNLRKLAIHIARTFDIVGECNVQFALDSKSEDYRVIEVNARLSRSSALASKATGYPLAFVAAKLSIGYGLHELKNYVTKNTSAFFEPALDYVVCKIPRWDLNKFYGVSNRIGSSMKSVGEVMSIGGSFEEALQKGIRMLDIGKQGFININKKKLESKELLKEYLRKPTDQRIFFLEEALEEGFSIKEIHDLTKIDPWFLSQLENIFQTKKEIDSFNNWIDLPKELLLKAKKEGFSDMQIANLFFKRKENNIMNIYDLEKKIRTYRKEKNIVPYVRQIDTLASEYPACTNYLYLTYHSIKHDIIYEIDEKSVITLGSGVYRIGSSVEFDWCCVNTLNTIKKESYRSIMINYNPETVSTDFDICDRLYFEELTLERVLDIIELETPKGTIVSMGGQIPNNLVLKLYENKVKILGTSPISIDKVENRYKFSNVMDSLGIEQPRWKELSDVDTILQFVKEVDFPILVRPSYVLSGADMNVISNQEELKHYLHKNKESVSSEHPLVITEFIRNAKEVELDAVSQDGKILYYAISEHVEFAGVHSGDATLVYPPHNIYLSTLKEILCISKKISNYFNISGPFNIQFLSKENKVKVIECNLRASRSFPFVSKVSNFNMIDLATQVLLGKKKEKTEPNFFTKNFLGIKASQFSFSRLQDADPILGVDMASTGEVGCLGNTFDEALLKSMISVGYTIPKKNILISGGPIDSKLDLLEKIKLLHHKGYVLFATAGTNSFLSDNGIPSIKVHWPNVKKYSNVIELIKNQKLDLIINIPKNLSRSELDNDYSIRRYAVDFNIPLLTNTRLAKAFIQAFCSLSIEQLLIKSWDEYK</sequence>
<dbReference type="InterPro" id="IPR013815">
    <property type="entry name" value="ATP_grasp_subdomain_1"/>
</dbReference>
<dbReference type="InterPro" id="IPR005483">
    <property type="entry name" value="CPSase_dom"/>
</dbReference>
<dbReference type="GO" id="GO:0005524">
    <property type="term" value="F:ATP binding"/>
    <property type="evidence" value="ECO:0007669"/>
    <property type="project" value="UniProtKB-UniRule"/>
</dbReference>
<evidence type="ECO:0000256" key="6">
    <source>
        <dbReference type="ARBA" id="ARBA00022605"/>
    </source>
</evidence>
<keyword evidence="9 15" id="KW-0547">Nucleotide-binding</keyword>
<dbReference type="Gene3D" id="1.10.1030.10">
    <property type="entry name" value="Carbamoyl-phosphate synthetase, large subunit oligomerisation domain"/>
    <property type="match status" value="1"/>
</dbReference>
<dbReference type="FunFam" id="3.30.470.20:FF:000051">
    <property type="entry name" value="Carbamoyl phosphate synthetase II"/>
    <property type="match status" value="1"/>
</dbReference>
<reference evidence="18" key="1">
    <citation type="journal article" date="2020" name="Biol. Lett.">
        <title>Evolutionary rates are correlated between cockroach symbionts and mitochondrial genomes.</title>
        <authorList>
            <person name="Arab D.A."/>
            <person name="Bourguignon T."/>
            <person name="Wang Z."/>
            <person name="Ho S.Y.W."/>
            <person name="Lo N."/>
        </authorList>
    </citation>
    <scope>NUCLEOTIDE SEQUENCE</scope>
    <source>
        <strain evidence="18">DHOG39927</strain>
    </source>
</reference>
<evidence type="ECO:0000256" key="4">
    <source>
        <dbReference type="ARBA" id="ARBA00022571"/>
    </source>
</evidence>
<dbReference type="FunFam" id="1.10.1030.10:FF:000002">
    <property type="entry name" value="Carbamoyl-phosphate synthase large chain"/>
    <property type="match status" value="1"/>
</dbReference>
<evidence type="ECO:0000256" key="1">
    <source>
        <dbReference type="ARBA" id="ARBA00001936"/>
    </source>
</evidence>
<evidence type="ECO:0000256" key="15">
    <source>
        <dbReference type="PROSITE-ProRule" id="PRU00409"/>
    </source>
</evidence>
<dbReference type="SUPFAM" id="SSF52335">
    <property type="entry name" value="Methylglyoxal synthase-like"/>
    <property type="match status" value="1"/>
</dbReference>
<keyword evidence="10 15" id="KW-0067">ATP-binding</keyword>
<evidence type="ECO:0000256" key="7">
    <source>
        <dbReference type="ARBA" id="ARBA00022723"/>
    </source>
</evidence>
<evidence type="ECO:0000256" key="12">
    <source>
        <dbReference type="ARBA" id="ARBA00022975"/>
    </source>
</evidence>
<dbReference type="PRINTS" id="PR00098">
    <property type="entry name" value="CPSASE"/>
</dbReference>
<dbReference type="Gene3D" id="3.40.50.1380">
    <property type="entry name" value="Methylglyoxal synthase-like domain"/>
    <property type="match status" value="1"/>
</dbReference>
<keyword evidence="5" id="KW-0436">Ligase</keyword>
<dbReference type="FunFam" id="3.40.50.20:FF:000002">
    <property type="entry name" value="Carbamoyl-phosphate synthase large chain"/>
    <property type="match status" value="1"/>
</dbReference>
<keyword evidence="7" id="KW-0479">Metal-binding</keyword>
<keyword evidence="11" id="KW-0460">Magnesium</keyword>
<evidence type="ECO:0000256" key="2">
    <source>
        <dbReference type="ARBA" id="ARBA00004730"/>
    </source>
</evidence>
<dbReference type="SUPFAM" id="SSF48108">
    <property type="entry name" value="Carbamoyl phosphate synthetase, large subunit connection domain"/>
    <property type="match status" value="1"/>
</dbReference>
<dbReference type="Pfam" id="PF02786">
    <property type="entry name" value="CPSase_L_D2"/>
    <property type="match status" value="2"/>
</dbReference>
<dbReference type="Gene3D" id="3.30.470.20">
    <property type="entry name" value="ATP-grasp fold, B domain"/>
    <property type="match status" value="2"/>
</dbReference>
<dbReference type="Pfam" id="PF02787">
    <property type="entry name" value="CPSase_L_D3"/>
    <property type="match status" value="1"/>
</dbReference>
<dbReference type="CDD" id="cd01423">
    <property type="entry name" value="MGS_CPS_I_III"/>
    <property type="match status" value="1"/>
</dbReference>
<dbReference type="FunFam" id="3.40.50.20:FF:000001">
    <property type="entry name" value="Carbamoyl-phosphate synthase large chain"/>
    <property type="match status" value="1"/>
</dbReference>
<evidence type="ECO:0000256" key="8">
    <source>
        <dbReference type="ARBA" id="ARBA00022737"/>
    </source>
</evidence>
<dbReference type="InterPro" id="IPR058047">
    <property type="entry name" value="CPSase_preATP-grasp"/>
</dbReference>
<dbReference type="Gene3D" id="3.30.1490.20">
    <property type="entry name" value="ATP-grasp fold, A domain"/>
    <property type="match status" value="1"/>
</dbReference>
<keyword evidence="13" id="KW-0464">Manganese</keyword>
<evidence type="ECO:0000256" key="5">
    <source>
        <dbReference type="ARBA" id="ARBA00022598"/>
    </source>
</evidence>
<dbReference type="InterPro" id="IPR005479">
    <property type="entry name" value="CPAse_ATP-bd"/>
</dbReference>
<dbReference type="AlphaFoldDB" id="A0A6G6BRN8"/>
<dbReference type="SMART" id="SM01096">
    <property type="entry name" value="CPSase_L_D3"/>
    <property type="match status" value="1"/>
</dbReference>
<evidence type="ECO:0000259" key="16">
    <source>
        <dbReference type="PROSITE" id="PS50975"/>
    </source>
</evidence>
<evidence type="ECO:0000256" key="11">
    <source>
        <dbReference type="ARBA" id="ARBA00022842"/>
    </source>
</evidence>
<dbReference type="NCBIfam" id="NF003671">
    <property type="entry name" value="PRK05294.1"/>
    <property type="match status" value="1"/>
</dbReference>
<evidence type="ECO:0000256" key="10">
    <source>
        <dbReference type="ARBA" id="ARBA00022840"/>
    </source>
</evidence>
<keyword evidence="4" id="KW-0055">Arginine biosynthesis</keyword>
<dbReference type="FunFam" id="3.30.470.20:FF:000001">
    <property type="entry name" value="Carbamoyl-phosphate synthase large chain"/>
    <property type="match status" value="1"/>
</dbReference>
<dbReference type="NCBIfam" id="NF009455">
    <property type="entry name" value="PRK12815.1"/>
    <property type="match status" value="1"/>
</dbReference>
<feature type="domain" description="ATP-grasp" evidence="16">
    <location>
        <begin position="129"/>
        <end position="321"/>
    </location>
</feature>
<dbReference type="Pfam" id="PF02142">
    <property type="entry name" value="MGS"/>
    <property type="match status" value="1"/>
</dbReference>
<comment type="cofactor">
    <cofactor evidence="1">
        <name>Mn(2+)</name>
        <dbReference type="ChEBI" id="CHEBI:29035"/>
    </cofactor>
</comment>
<comment type="pathway">
    <text evidence="2">Amino-acid biosynthesis; L-arginine biosynthesis.</text>
</comment>
<dbReference type="GO" id="GO:0004087">
    <property type="term" value="F:carbamoyl-phosphate synthase (ammonia) activity"/>
    <property type="evidence" value="ECO:0007669"/>
    <property type="project" value="UniProtKB-EC"/>
</dbReference>
<feature type="domain" description="ATP-grasp" evidence="16">
    <location>
        <begin position="683"/>
        <end position="875"/>
    </location>
</feature>
<dbReference type="Gene3D" id="3.40.50.20">
    <property type="match status" value="2"/>
</dbReference>
<keyword evidence="6" id="KW-0028">Amino-acid biosynthesis</keyword>
<dbReference type="InterPro" id="IPR005480">
    <property type="entry name" value="CPSase_lsu_oligo"/>
</dbReference>
<dbReference type="PROSITE" id="PS51855">
    <property type="entry name" value="MGS"/>
    <property type="match status" value="1"/>
</dbReference>
<proteinExistence type="inferred from homology"/>
<dbReference type="InterPro" id="IPR006275">
    <property type="entry name" value="CPSase_lsu"/>
</dbReference>
<dbReference type="SUPFAM" id="SSF56059">
    <property type="entry name" value="Glutathione synthetase ATP-binding domain-like"/>
    <property type="match status" value="2"/>
</dbReference>
<dbReference type="InterPro" id="IPR036914">
    <property type="entry name" value="MGS-like_dom_sf"/>
</dbReference>
<dbReference type="GO" id="GO:0046872">
    <property type="term" value="F:metal ion binding"/>
    <property type="evidence" value="ECO:0007669"/>
    <property type="project" value="UniProtKB-KW"/>
</dbReference>
<evidence type="ECO:0000313" key="18">
    <source>
        <dbReference type="EMBL" id="QID54891.1"/>
    </source>
</evidence>
<comment type="similarity">
    <text evidence="3">Belongs to the CarB family.</text>
</comment>
<comment type="catalytic activity">
    <reaction evidence="14">
        <text>hydrogencarbonate + NH4(+) + 2 ATP = carbamoyl phosphate + 2 ADP + phosphate + 2 H(+)</text>
        <dbReference type="Rhea" id="RHEA:18029"/>
        <dbReference type="ChEBI" id="CHEBI:15378"/>
        <dbReference type="ChEBI" id="CHEBI:17544"/>
        <dbReference type="ChEBI" id="CHEBI:28938"/>
        <dbReference type="ChEBI" id="CHEBI:30616"/>
        <dbReference type="ChEBI" id="CHEBI:43474"/>
        <dbReference type="ChEBI" id="CHEBI:58228"/>
        <dbReference type="ChEBI" id="CHEBI:456216"/>
        <dbReference type="EC" id="6.3.4.16"/>
    </reaction>
</comment>
<evidence type="ECO:0000256" key="13">
    <source>
        <dbReference type="ARBA" id="ARBA00023211"/>
    </source>
</evidence>
<evidence type="ECO:0000259" key="17">
    <source>
        <dbReference type="PROSITE" id="PS51855"/>
    </source>
</evidence>
<dbReference type="GO" id="GO:0006221">
    <property type="term" value="P:pyrimidine nucleotide biosynthetic process"/>
    <property type="evidence" value="ECO:0007669"/>
    <property type="project" value="UniProtKB-KW"/>
</dbReference>